<accession>A0A0F9I1D2</accession>
<gene>
    <name evidence="2" type="ORF">LCGC14_1716130</name>
</gene>
<comment type="caution">
    <text evidence="2">The sequence shown here is derived from an EMBL/GenBank/DDBJ whole genome shotgun (WGS) entry which is preliminary data.</text>
</comment>
<evidence type="ECO:0000256" key="1">
    <source>
        <dbReference type="SAM" id="Coils"/>
    </source>
</evidence>
<feature type="coiled-coil region" evidence="1">
    <location>
        <begin position="20"/>
        <end position="47"/>
    </location>
</feature>
<evidence type="ECO:0000313" key="2">
    <source>
        <dbReference type="EMBL" id="KKM13449.1"/>
    </source>
</evidence>
<dbReference type="EMBL" id="LAZR01015377">
    <property type="protein sequence ID" value="KKM13449.1"/>
    <property type="molecule type" value="Genomic_DNA"/>
</dbReference>
<organism evidence="2">
    <name type="scientific">marine sediment metagenome</name>
    <dbReference type="NCBI Taxonomy" id="412755"/>
    <lineage>
        <taxon>unclassified sequences</taxon>
        <taxon>metagenomes</taxon>
        <taxon>ecological metagenomes</taxon>
    </lineage>
</organism>
<sequence length="78" mass="9118">MSVRIRRWCTIHHFFHRDCADCLDKDYAELERELAEAVEKLARIESEACVCDQIRYPLSQGCIVHDKQSVIARILKEG</sequence>
<protein>
    <submittedName>
        <fullName evidence="2">Uncharacterized protein</fullName>
    </submittedName>
</protein>
<dbReference type="AlphaFoldDB" id="A0A0F9I1D2"/>
<name>A0A0F9I1D2_9ZZZZ</name>
<proteinExistence type="predicted"/>
<keyword evidence="1" id="KW-0175">Coiled coil</keyword>
<reference evidence="2" key="1">
    <citation type="journal article" date="2015" name="Nature">
        <title>Complex archaea that bridge the gap between prokaryotes and eukaryotes.</title>
        <authorList>
            <person name="Spang A."/>
            <person name="Saw J.H."/>
            <person name="Jorgensen S.L."/>
            <person name="Zaremba-Niedzwiedzka K."/>
            <person name="Martijn J."/>
            <person name="Lind A.E."/>
            <person name="van Eijk R."/>
            <person name="Schleper C."/>
            <person name="Guy L."/>
            <person name="Ettema T.J."/>
        </authorList>
    </citation>
    <scope>NUCLEOTIDE SEQUENCE</scope>
</reference>